<reference evidence="3" key="1">
    <citation type="submission" date="2017-09" db="EMBL/GenBank/DDBJ databases">
        <title>Depth-based differentiation of microbial function through sediment-hosted aquifers and enrichment of novel symbionts in the deep terrestrial subsurface.</title>
        <authorList>
            <person name="Probst A.J."/>
            <person name="Ladd B."/>
            <person name="Jarett J.K."/>
            <person name="Geller-Mcgrath D.E."/>
            <person name="Sieber C.M.K."/>
            <person name="Emerson J.B."/>
            <person name="Anantharaman K."/>
            <person name="Thomas B.C."/>
            <person name="Malmstrom R."/>
            <person name="Stieglmeier M."/>
            <person name="Klingl A."/>
            <person name="Woyke T."/>
            <person name="Ryan C.M."/>
            <person name="Banfield J.F."/>
        </authorList>
    </citation>
    <scope>NUCLEOTIDE SEQUENCE [LARGE SCALE GENOMIC DNA]</scope>
</reference>
<feature type="region of interest" description="Disordered" evidence="1">
    <location>
        <begin position="1"/>
        <end position="22"/>
    </location>
</feature>
<name>A0A2M7AQE9_9BACT</name>
<sequence>MAEVLGGHSPDDKTSLTPEKNPQLEAALANRLIGRGESLNDELISSAETPQQLFYGLRAIERKLEDGNIPPSLTESYRPPGQLSILFNRAEVLKLSNEELQRRGWLKNYNPGTGEGLPMNRKYSSLALGIEEDFVVKDGEVVSNIFGQPETKFVFKYGTEKERAELARAYERAILELEARAILGEHVGVRLNLAARDSLEDLVNWEHTTTAKFRGDHLQALFNMPDVEELETKPENHTLGDRVEEAMFLNLVMLNSGGKIQMIDFLERPGSKYLMAKLAKEQGITYDEWVQKNIGDTNRWEDDNKRLLTDGKDKNGKEVRATFFTEAADGRRGSVTQWGNISAWGGKPGEFSKKNEDDFIEETIGGFVGSVEASWIAASMMKATGAYASEGYVALPNGKSNLPLGEARFITGDDSGKFWAYMFNLKEGTKGRSSGLKDMIGKIPDLAMNLFDWWQVEVSDIAKNPDGTPAKRSIWDVWLGTAGGKAKKDLLTGKETAEKTIEEPYHPLREIKFDSADRDVHGSFGIMQWLTGRKDSGVFTEAMKVDFGFEEFSLNELKKKNKFIGIVMNSVILTKGSTQLYTNSFEAPKIIAKNFLRNLMLARIHSFTFSTTILNKKEKLFNPNMADVDVPAPLLVKAFVTEVLKDNPTNEELLLKRYIDENKDLRTLGTKGTSGLTRDISTILEEKFEPSTQQERELVRCVGKITGRES</sequence>
<evidence type="ECO:0000256" key="1">
    <source>
        <dbReference type="SAM" id="MobiDB-lite"/>
    </source>
</evidence>
<dbReference type="EMBL" id="PEWC01000018">
    <property type="protein sequence ID" value="PIU71883.1"/>
    <property type="molecule type" value="Genomic_DNA"/>
</dbReference>
<gene>
    <name evidence="2" type="ORF">COS80_00825</name>
</gene>
<dbReference type="Proteomes" id="UP000230972">
    <property type="component" value="Unassembled WGS sequence"/>
</dbReference>
<comment type="caution">
    <text evidence="2">The sequence shown here is derived from an EMBL/GenBank/DDBJ whole genome shotgun (WGS) entry which is preliminary data.</text>
</comment>
<dbReference type="AlphaFoldDB" id="A0A2M7AQE9"/>
<proteinExistence type="predicted"/>
<organism evidence="2 3">
    <name type="scientific">Candidatus Woesebacteria bacterium CG06_land_8_20_14_3_00_39_27</name>
    <dbReference type="NCBI Taxonomy" id="1975057"/>
    <lineage>
        <taxon>Bacteria</taxon>
        <taxon>Candidatus Woeseibacteriota</taxon>
    </lineage>
</organism>
<accession>A0A2M7AQE9</accession>
<evidence type="ECO:0000313" key="2">
    <source>
        <dbReference type="EMBL" id="PIU71883.1"/>
    </source>
</evidence>
<protein>
    <submittedName>
        <fullName evidence="2">Uncharacterized protein</fullName>
    </submittedName>
</protein>
<evidence type="ECO:0000313" key="3">
    <source>
        <dbReference type="Proteomes" id="UP000230972"/>
    </source>
</evidence>